<dbReference type="FunFam" id="2.30.30.40:FF:000177">
    <property type="entry name" value="Rho guanine nucleotide exchange factor (GEF) 37"/>
    <property type="match status" value="1"/>
</dbReference>
<dbReference type="CDD" id="cd11799">
    <property type="entry name" value="SH3_ARHGEF37_C1"/>
    <property type="match status" value="1"/>
</dbReference>
<dbReference type="InterPro" id="IPR001452">
    <property type="entry name" value="SH3_domain"/>
</dbReference>
<feature type="domain" description="SH3" evidence="4">
    <location>
        <begin position="807"/>
        <end position="870"/>
    </location>
</feature>
<evidence type="ECO:0000256" key="3">
    <source>
        <dbReference type="PROSITE-ProRule" id="PRU00192"/>
    </source>
</evidence>
<dbReference type="InterPro" id="IPR000219">
    <property type="entry name" value="DH_dom"/>
</dbReference>
<reference evidence="7 8" key="1">
    <citation type="journal article" date="2012" name="Nature">
        <title>The genomic landscape of species divergence in Ficedula flycatchers.</title>
        <authorList>
            <person name="Ellegren H."/>
            <person name="Smeds L."/>
            <person name="Burri R."/>
            <person name="Olason P.I."/>
            <person name="Backstrom N."/>
            <person name="Kawakami T."/>
            <person name="Kunstner A."/>
            <person name="Makinen H."/>
            <person name="Nadachowska-Brzyska K."/>
            <person name="Qvarnstrom A."/>
            <person name="Uebbing S."/>
            <person name="Wolf J.B."/>
        </authorList>
    </citation>
    <scope>NUCLEOTIDE SEQUENCE [LARGE SCALE GENOMIC DNA]</scope>
</reference>
<dbReference type="PANTHER" id="PTHR22834:SF9">
    <property type="entry name" value="RHO GUANINE NUCLEOTIDE EXCHANGE FACTOR 37"/>
    <property type="match status" value="1"/>
</dbReference>
<evidence type="ECO:0000256" key="1">
    <source>
        <dbReference type="ARBA" id="ARBA00022443"/>
    </source>
</evidence>
<dbReference type="AlphaFoldDB" id="U3K2H8"/>
<feature type="domain" description="SH3" evidence="4">
    <location>
        <begin position="706"/>
        <end position="769"/>
    </location>
</feature>
<evidence type="ECO:0000313" key="7">
    <source>
        <dbReference type="Ensembl" id="ENSFALP00000009232.2"/>
    </source>
</evidence>
<dbReference type="InterPro" id="IPR027267">
    <property type="entry name" value="AH/BAR_dom_sf"/>
</dbReference>
<evidence type="ECO:0000259" key="4">
    <source>
        <dbReference type="PROSITE" id="PS50002"/>
    </source>
</evidence>
<name>U3K2H8_FICAL</name>
<reference evidence="7" key="3">
    <citation type="submission" date="2025-09" db="UniProtKB">
        <authorList>
            <consortium name="Ensembl"/>
        </authorList>
    </citation>
    <scope>IDENTIFICATION</scope>
</reference>
<organism evidence="7 8">
    <name type="scientific">Ficedula albicollis</name>
    <name type="common">Collared flycatcher</name>
    <name type="synonym">Muscicapa albicollis</name>
    <dbReference type="NCBI Taxonomy" id="59894"/>
    <lineage>
        <taxon>Eukaryota</taxon>
        <taxon>Metazoa</taxon>
        <taxon>Chordata</taxon>
        <taxon>Craniata</taxon>
        <taxon>Vertebrata</taxon>
        <taxon>Euteleostomi</taxon>
        <taxon>Archelosauria</taxon>
        <taxon>Archosauria</taxon>
        <taxon>Dinosauria</taxon>
        <taxon>Saurischia</taxon>
        <taxon>Theropoda</taxon>
        <taxon>Coelurosauria</taxon>
        <taxon>Aves</taxon>
        <taxon>Neognathae</taxon>
        <taxon>Neoaves</taxon>
        <taxon>Telluraves</taxon>
        <taxon>Australaves</taxon>
        <taxon>Passeriformes</taxon>
        <taxon>Muscicapidae</taxon>
        <taxon>Ficedula</taxon>
    </lineage>
</organism>
<dbReference type="SMART" id="SM00325">
    <property type="entry name" value="RhoGEF"/>
    <property type="match status" value="1"/>
</dbReference>
<dbReference type="Proteomes" id="UP000016665">
    <property type="component" value="Chromosome 13"/>
</dbReference>
<dbReference type="Gene3D" id="1.20.900.10">
    <property type="entry name" value="Dbl homology (DH) domain"/>
    <property type="match status" value="1"/>
</dbReference>
<dbReference type="STRING" id="59894.ENSFALP00000009232"/>
<dbReference type="Pfam" id="PF14604">
    <property type="entry name" value="SH3_9"/>
    <property type="match status" value="1"/>
</dbReference>
<dbReference type="SMART" id="SM00721">
    <property type="entry name" value="BAR"/>
    <property type="match status" value="1"/>
</dbReference>
<dbReference type="InterPro" id="IPR036028">
    <property type="entry name" value="SH3-like_dom_sf"/>
</dbReference>
<dbReference type="SUPFAM" id="SSF103657">
    <property type="entry name" value="BAR/IMD domain-like"/>
    <property type="match status" value="1"/>
</dbReference>
<dbReference type="CDD" id="cd07589">
    <property type="entry name" value="BAR_DNMBP"/>
    <property type="match status" value="1"/>
</dbReference>
<dbReference type="GeneTree" id="ENSGT00950000183088"/>
<keyword evidence="1 3" id="KW-0728">SH3 domain</keyword>
<dbReference type="PROSITE" id="PS50002">
    <property type="entry name" value="SH3"/>
    <property type="match status" value="2"/>
</dbReference>
<keyword evidence="8" id="KW-1185">Reference proteome</keyword>
<dbReference type="HOGENOM" id="CLU_005159_0_0_1"/>
<dbReference type="eggNOG" id="KOG3519">
    <property type="taxonomic scope" value="Eukaryota"/>
</dbReference>
<protein>
    <submittedName>
        <fullName evidence="7">Rho guanine nucleotide exchange factor 37</fullName>
    </submittedName>
</protein>
<dbReference type="InterPro" id="IPR004148">
    <property type="entry name" value="BAR_dom"/>
</dbReference>
<dbReference type="SUPFAM" id="SSF48065">
    <property type="entry name" value="DBL homology domain (DH-domain)"/>
    <property type="match status" value="1"/>
</dbReference>
<keyword evidence="2" id="KW-0344">Guanine-nucleotide releasing factor</keyword>
<dbReference type="PROSITE" id="PS50010">
    <property type="entry name" value="DH_2"/>
    <property type="match status" value="1"/>
</dbReference>
<dbReference type="PROSITE" id="PS51021">
    <property type="entry name" value="BAR"/>
    <property type="match status" value="1"/>
</dbReference>
<feature type="domain" description="DH" evidence="5">
    <location>
        <begin position="228"/>
        <end position="413"/>
    </location>
</feature>
<dbReference type="SMART" id="SM00326">
    <property type="entry name" value="SH3"/>
    <property type="match status" value="2"/>
</dbReference>
<dbReference type="FunFam" id="2.30.30.40:FF:000174">
    <property type="entry name" value="rho guanine nucleotide exchange factor 37"/>
    <property type="match status" value="1"/>
</dbReference>
<proteinExistence type="predicted"/>
<dbReference type="CDD" id="cd00160">
    <property type="entry name" value="RhoGEF"/>
    <property type="match status" value="1"/>
</dbReference>
<dbReference type="InterPro" id="IPR035899">
    <property type="entry name" value="DBL_dom_sf"/>
</dbReference>
<gene>
    <name evidence="7" type="primary">ARHGEF37</name>
</gene>
<reference evidence="7" key="2">
    <citation type="submission" date="2025-08" db="UniProtKB">
        <authorList>
            <consortium name="Ensembl"/>
        </authorList>
    </citation>
    <scope>IDENTIFICATION</scope>
</reference>
<feature type="domain" description="BAR" evidence="6">
    <location>
        <begin position="454"/>
        <end position="655"/>
    </location>
</feature>
<dbReference type="GO" id="GO:0005737">
    <property type="term" value="C:cytoplasm"/>
    <property type="evidence" value="ECO:0007669"/>
    <property type="project" value="InterPro"/>
</dbReference>
<evidence type="ECO:0000256" key="2">
    <source>
        <dbReference type="ARBA" id="ARBA00022658"/>
    </source>
</evidence>
<dbReference type="Gene3D" id="2.30.30.40">
    <property type="entry name" value="SH3 Domains"/>
    <property type="match status" value="2"/>
</dbReference>
<dbReference type="Pfam" id="PF00621">
    <property type="entry name" value="RhoGEF"/>
    <property type="match status" value="1"/>
</dbReference>
<evidence type="ECO:0000259" key="6">
    <source>
        <dbReference type="PROSITE" id="PS51021"/>
    </source>
</evidence>
<evidence type="ECO:0000259" key="5">
    <source>
        <dbReference type="PROSITE" id="PS50010"/>
    </source>
</evidence>
<dbReference type="InterPro" id="IPR051492">
    <property type="entry name" value="Dynamin-Rho_GEF"/>
</dbReference>
<dbReference type="SUPFAM" id="SSF50044">
    <property type="entry name" value="SH3-domain"/>
    <property type="match status" value="2"/>
</dbReference>
<dbReference type="Gene3D" id="1.20.1270.60">
    <property type="entry name" value="Arfaptin homology (AH) domain/BAR domain"/>
    <property type="match status" value="1"/>
</dbReference>
<dbReference type="GO" id="GO:0005085">
    <property type="term" value="F:guanyl-nucleotide exchange factor activity"/>
    <property type="evidence" value="ECO:0007669"/>
    <property type="project" value="UniProtKB-KW"/>
</dbReference>
<evidence type="ECO:0000313" key="8">
    <source>
        <dbReference type="Proteomes" id="UP000016665"/>
    </source>
</evidence>
<accession>U3K2H8</accession>
<dbReference type="InterPro" id="IPR035823">
    <property type="entry name" value="ARHGEF37_SH3_C1"/>
</dbReference>
<dbReference type="Ensembl" id="ENSFALT00000009271.2">
    <property type="protein sequence ID" value="ENSFALP00000009232.2"/>
    <property type="gene ID" value="ENSFALG00000008850.2"/>
</dbReference>
<dbReference type="PANTHER" id="PTHR22834">
    <property type="entry name" value="NUCLEAR FUSION PROTEIN FUS2"/>
    <property type="match status" value="1"/>
</dbReference>
<sequence length="880" mass="97020">MALALHARGCQGIWQRHQQLCPLLPPSQWLLKQLSQKHLLFQHCRTTLCTLNSTLECQARCQALTAQAGREHLAQQQGARVELADPALPMGPGPFAAPVLGGSCQAPAGTPACPPAPHVVTRAWARVCGESLPATRGCLRPARSCLTALYGFMVLEPACKCRWVERPWGCAVGSPRRRMGSWAGQQSSSARAACGPLQCPAAMASAEPDPEDAAGAGGAVPCDRTELSQRLAVEELVTTEASYVHNMQLCVSDIRAHLQEKQLPELDLEGLFSNTDDILHVSRRFLKGLEATAGQGQEQLLCISTLFQEFKEEMETVYKIYCASYDHALQLVESYRRDPRLQEEILDTLNATVPHTGASDLSFFLVMPVQRVTKYPLLLGKILENTPSSASAHSALQAAARAMAQVNANINEYKRRREVATKYNKAEHLTLRDRLARLNTHSIAKKTTRLSRLLMHEAGIVAKTEDKEYDDLEEKFQCVASSVATLKENVASYLGHLQAFLLPTPHQWDLQMDEGPAQQHRRLSELLHSSVFPEFKQRVDRLGWQPLCSLSDTLEGPQQLVKKRLDKLLDYEEIQERKSEMGSVSYDEEAAMNTYLAINDLLLAELPRFNQLALQLLGQILRSFSALQLDLAAQALQQAEKELEQLPHGHMPLPSFWKVVEDTLQQSGAQLRAFCQAFETVTPSPGTQPLTPAEERKVLSLVSKHGPDKLYQVTSNISGSRDLDLTLLRGQIVALLQSSDTKGNTSRWLVDAGGPRGFVPAAKLRPYSPVQAQQPGMQLLSLDSGTESRRHSYASPEAPRPQVATFTPTFQVVAGFSFAARSPQEVTLQAGQPVLLLEPHDKKGSPEWSLVEVNGQRGYVPSSYLVTVPVQDPAGWSLPV</sequence>
<dbReference type="Pfam" id="PF07653">
    <property type="entry name" value="SH3_2"/>
    <property type="match status" value="1"/>
</dbReference>